<reference evidence="3 4" key="1">
    <citation type="journal article" date="2016" name="Nat. Commun.">
        <title>Thousands of microbial genomes shed light on interconnected biogeochemical processes in an aquifer system.</title>
        <authorList>
            <person name="Anantharaman K."/>
            <person name="Brown C.T."/>
            <person name="Hug L.A."/>
            <person name="Sharon I."/>
            <person name="Castelle C.J."/>
            <person name="Probst A.J."/>
            <person name="Thomas B.C."/>
            <person name="Singh A."/>
            <person name="Wilkins M.J."/>
            <person name="Karaoz U."/>
            <person name="Brodie E.L."/>
            <person name="Williams K.H."/>
            <person name="Hubbard S.S."/>
            <person name="Banfield J.F."/>
        </authorList>
    </citation>
    <scope>NUCLEOTIDE SEQUENCE [LARGE SCALE GENOMIC DNA]</scope>
</reference>
<dbReference type="EMBL" id="META01000003">
    <property type="protein sequence ID" value="OGB74318.1"/>
    <property type="molecule type" value="Genomic_DNA"/>
</dbReference>
<comment type="caution">
    <text evidence="3">The sequence shown here is derived from an EMBL/GenBank/DDBJ whole genome shotgun (WGS) entry which is preliminary data.</text>
</comment>
<accession>A0A1F4NSP3</accession>
<sequence>MSVKNKITAVENPLEKLKSQKKLRSQLTMVGVGALYIYMVVATGEALWQNYRVNSDIAKLRAEIIELQDKGVQLRNLIAYRGTESFKEREARRKLGYKKPGEQVLAIPQPYSPDVESGQAKETTEEETRAKLNNFQKWIDYIFG</sequence>
<evidence type="ECO:0008006" key="5">
    <source>
        <dbReference type="Google" id="ProtNLM"/>
    </source>
</evidence>
<keyword evidence="2" id="KW-1133">Transmembrane helix</keyword>
<evidence type="ECO:0000313" key="3">
    <source>
        <dbReference type="EMBL" id="OGB74318.1"/>
    </source>
</evidence>
<dbReference type="AlphaFoldDB" id="A0A1F4NSP3"/>
<dbReference type="Pfam" id="PF04977">
    <property type="entry name" value="DivIC"/>
    <property type="match status" value="1"/>
</dbReference>
<feature type="region of interest" description="Disordered" evidence="1">
    <location>
        <begin position="108"/>
        <end position="127"/>
    </location>
</feature>
<proteinExistence type="predicted"/>
<dbReference type="Proteomes" id="UP000176651">
    <property type="component" value="Unassembled WGS sequence"/>
</dbReference>
<evidence type="ECO:0000256" key="1">
    <source>
        <dbReference type="SAM" id="MobiDB-lite"/>
    </source>
</evidence>
<keyword evidence="2" id="KW-0472">Membrane</keyword>
<dbReference type="STRING" id="1798535.A2V68_01005"/>
<keyword evidence="2" id="KW-0812">Transmembrane</keyword>
<organism evidence="3 4">
    <name type="scientific">candidate division Kazan bacterium RBG_13_50_9</name>
    <dbReference type="NCBI Taxonomy" id="1798535"/>
    <lineage>
        <taxon>Bacteria</taxon>
        <taxon>Bacteria division Kazan-3B-28</taxon>
    </lineage>
</organism>
<evidence type="ECO:0000313" key="4">
    <source>
        <dbReference type="Proteomes" id="UP000176651"/>
    </source>
</evidence>
<gene>
    <name evidence="3" type="ORF">A2V68_01005</name>
</gene>
<feature type="transmembrane region" description="Helical" evidence="2">
    <location>
        <begin position="27"/>
        <end position="48"/>
    </location>
</feature>
<name>A0A1F4NSP3_UNCK3</name>
<protein>
    <recommendedName>
        <fullName evidence="5">Cell division protein FtsL</fullName>
    </recommendedName>
</protein>
<dbReference type="InterPro" id="IPR007060">
    <property type="entry name" value="FtsL/DivIC"/>
</dbReference>
<evidence type="ECO:0000256" key="2">
    <source>
        <dbReference type="SAM" id="Phobius"/>
    </source>
</evidence>